<dbReference type="Proteomes" id="UP001055156">
    <property type="component" value="Unassembled WGS sequence"/>
</dbReference>
<sequence length="84" mass="9355">MGRRSAHSDEGLFPSETEIARRLSQDPAAWAAKAIVLERDGLPRVDPLMGARYWPAVQAYWDRRYGLSRVGASALDGQENLDVL</sequence>
<dbReference type="RefSeq" id="WP_238313321.1">
    <property type="nucleotide sequence ID" value="NZ_BPQV01000013.1"/>
</dbReference>
<proteinExistence type="predicted"/>
<dbReference type="EMBL" id="BPQV01000013">
    <property type="protein sequence ID" value="GJE29126.1"/>
    <property type="molecule type" value="Genomic_DNA"/>
</dbReference>
<protein>
    <submittedName>
        <fullName evidence="1">Uncharacterized protein</fullName>
    </submittedName>
</protein>
<comment type="caution">
    <text evidence="1">The sequence shown here is derived from an EMBL/GenBank/DDBJ whole genome shotgun (WGS) entry which is preliminary data.</text>
</comment>
<reference evidence="1" key="1">
    <citation type="journal article" date="2021" name="Front. Microbiol.">
        <title>Comprehensive Comparative Genomics and Phenotyping of Methylobacterium Species.</title>
        <authorList>
            <person name="Alessa O."/>
            <person name="Ogura Y."/>
            <person name="Fujitani Y."/>
            <person name="Takami H."/>
            <person name="Hayashi T."/>
            <person name="Sahin N."/>
            <person name="Tani A."/>
        </authorList>
    </citation>
    <scope>NUCLEOTIDE SEQUENCE</scope>
    <source>
        <strain evidence="1">NBRC 15689</strain>
    </source>
</reference>
<accession>A0ABQ4TDI2</accession>
<evidence type="ECO:0000313" key="2">
    <source>
        <dbReference type="Proteomes" id="UP001055156"/>
    </source>
</evidence>
<organism evidence="1 2">
    <name type="scientific">Methylobacterium organophilum</name>
    <dbReference type="NCBI Taxonomy" id="410"/>
    <lineage>
        <taxon>Bacteria</taxon>
        <taxon>Pseudomonadati</taxon>
        <taxon>Pseudomonadota</taxon>
        <taxon>Alphaproteobacteria</taxon>
        <taxon>Hyphomicrobiales</taxon>
        <taxon>Methylobacteriaceae</taxon>
        <taxon>Methylobacterium</taxon>
    </lineage>
</organism>
<gene>
    <name evidence="1" type="ORF">LKMONMHP_4005</name>
</gene>
<evidence type="ECO:0000313" key="1">
    <source>
        <dbReference type="EMBL" id="GJE29126.1"/>
    </source>
</evidence>
<name>A0ABQ4TDI2_METOR</name>
<reference evidence="1" key="2">
    <citation type="submission" date="2021-08" db="EMBL/GenBank/DDBJ databases">
        <authorList>
            <person name="Tani A."/>
            <person name="Ola A."/>
            <person name="Ogura Y."/>
            <person name="Katsura K."/>
            <person name="Hayashi T."/>
        </authorList>
    </citation>
    <scope>NUCLEOTIDE SEQUENCE</scope>
    <source>
        <strain evidence="1">NBRC 15689</strain>
    </source>
</reference>
<keyword evidence="2" id="KW-1185">Reference proteome</keyword>